<dbReference type="InterPro" id="IPR049675">
    <property type="entry name" value="QatB"/>
</dbReference>
<dbReference type="EMBL" id="JBHRTR010000031">
    <property type="protein sequence ID" value="MFC3229164.1"/>
    <property type="molecule type" value="Genomic_DNA"/>
</dbReference>
<comment type="caution">
    <text evidence="1">The sequence shown here is derived from an EMBL/GenBank/DDBJ whole genome shotgun (WGS) entry which is preliminary data.</text>
</comment>
<sequence>MRRGLGHYVRSGYGGSRATVQRMGGVSRTAGNLYGVLSSIAAGETTGTGSPLDPALLGSQSADQVMDALVEAVRPTDGTLDGETGRGAVREALSDVLERFPDADLVSLSEEQRLFAIERYLALDVFKRFNLDLGKTIQAKAASPTTGLARLKEVREYIREEVSAAFRAARATGQRLGARAISVLARDALQAAFEVFEG</sequence>
<evidence type="ECO:0000313" key="1">
    <source>
        <dbReference type="EMBL" id="MFC3229164.1"/>
    </source>
</evidence>
<dbReference type="RefSeq" id="WP_379903109.1">
    <property type="nucleotide sequence ID" value="NZ_JBHRTR010000031.1"/>
</dbReference>
<evidence type="ECO:0000313" key="2">
    <source>
        <dbReference type="Proteomes" id="UP001595528"/>
    </source>
</evidence>
<reference evidence="2" key="1">
    <citation type="journal article" date="2019" name="Int. J. Syst. Evol. Microbiol.">
        <title>The Global Catalogue of Microorganisms (GCM) 10K type strain sequencing project: providing services to taxonomists for standard genome sequencing and annotation.</title>
        <authorList>
            <consortium name="The Broad Institute Genomics Platform"/>
            <consortium name="The Broad Institute Genome Sequencing Center for Infectious Disease"/>
            <person name="Wu L."/>
            <person name="Ma J."/>
        </authorList>
    </citation>
    <scope>NUCLEOTIDE SEQUENCE [LARGE SCALE GENOMIC DNA]</scope>
    <source>
        <strain evidence="2">KCTC 42964</strain>
    </source>
</reference>
<proteinExistence type="predicted"/>
<protein>
    <submittedName>
        <fullName evidence="1">Qat anti-phage system associated protein QatB</fullName>
    </submittedName>
</protein>
<name>A0ABV7L414_9PROT</name>
<organism evidence="1 2">
    <name type="scientific">Marinibaculum pumilum</name>
    <dbReference type="NCBI Taxonomy" id="1766165"/>
    <lineage>
        <taxon>Bacteria</taxon>
        <taxon>Pseudomonadati</taxon>
        <taxon>Pseudomonadota</taxon>
        <taxon>Alphaproteobacteria</taxon>
        <taxon>Rhodospirillales</taxon>
        <taxon>Rhodospirillaceae</taxon>
        <taxon>Marinibaculum</taxon>
    </lineage>
</organism>
<gene>
    <name evidence="1" type="primary">qatB</name>
    <name evidence="1" type="ORF">ACFOGJ_18100</name>
</gene>
<dbReference type="NCBIfam" id="NF041924">
    <property type="entry name" value="QatB"/>
    <property type="match status" value="1"/>
</dbReference>
<dbReference type="Proteomes" id="UP001595528">
    <property type="component" value="Unassembled WGS sequence"/>
</dbReference>
<accession>A0ABV7L414</accession>
<keyword evidence="2" id="KW-1185">Reference proteome</keyword>